<reference evidence="1 2" key="1">
    <citation type="submission" date="2014-10" db="EMBL/GenBank/DDBJ databases">
        <title>Draft genome sequence of Novosphingobium subterraneum DSM 12447.</title>
        <authorList>
            <person name="Gan H.M."/>
            <person name="Gan H.Y."/>
            <person name="Savka M.A."/>
        </authorList>
    </citation>
    <scope>NUCLEOTIDE SEQUENCE [LARGE SCALE GENOMIC DNA]</scope>
    <source>
        <strain evidence="1 2">DSM 12447</strain>
    </source>
</reference>
<dbReference type="STRING" id="48936.NJ75_02651"/>
<gene>
    <name evidence="1" type="ORF">NJ75_02651</name>
</gene>
<name>A0A0B9A8H4_9SPHN</name>
<protein>
    <submittedName>
        <fullName evidence="1">Uncharacterized protein</fullName>
    </submittedName>
</protein>
<sequence>MKSHTNCRCAELGNLAVIGMGSEPDEEVLGSLDLVSEHGGLQWWLYMSRCNQCQQFWMIAQEERVHDNFCLKRIDAEDAARIVTDAIWPEDFLEFGAVLRLERECGQVAHFLDPNCHALVATAHELKRERPDITSDEIGYLLAIRPSHAARLLAQKP</sequence>
<keyword evidence="2" id="KW-1185">Reference proteome</keyword>
<proteinExistence type="predicted"/>
<dbReference type="AlphaFoldDB" id="A0A0B9A8H4"/>
<organism evidence="1 2">
    <name type="scientific">Novosphingobium subterraneum</name>
    <dbReference type="NCBI Taxonomy" id="48936"/>
    <lineage>
        <taxon>Bacteria</taxon>
        <taxon>Pseudomonadati</taxon>
        <taxon>Pseudomonadota</taxon>
        <taxon>Alphaproteobacteria</taxon>
        <taxon>Sphingomonadales</taxon>
        <taxon>Sphingomonadaceae</taxon>
        <taxon>Novosphingobium</taxon>
    </lineage>
</organism>
<evidence type="ECO:0000313" key="1">
    <source>
        <dbReference type="EMBL" id="KHS45632.1"/>
    </source>
</evidence>
<dbReference type="RefSeq" id="WP_156135792.1">
    <property type="nucleotide sequence ID" value="NZ_JRVC01000012.1"/>
</dbReference>
<dbReference type="EMBL" id="JRVC01000012">
    <property type="protein sequence ID" value="KHS45632.1"/>
    <property type="molecule type" value="Genomic_DNA"/>
</dbReference>
<accession>A0A0B9A8H4</accession>
<comment type="caution">
    <text evidence="1">The sequence shown here is derived from an EMBL/GenBank/DDBJ whole genome shotgun (WGS) entry which is preliminary data.</text>
</comment>
<dbReference type="Proteomes" id="UP000031338">
    <property type="component" value="Unassembled WGS sequence"/>
</dbReference>
<evidence type="ECO:0000313" key="2">
    <source>
        <dbReference type="Proteomes" id="UP000031338"/>
    </source>
</evidence>